<gene>
    <name evidence="3" type="ORF">TbgDal_III1900</name>
</gene>
<protein>
    <submittedName>
        <fullName evidence="3">Uncharacterized protein</fullName>
    </submittedName>
</protein>
<feature type="coiled-coil region" evidence="1">
    <location>
        <begin position="267"/>
        <end position="294"/>
    </location>
</feature>
<dbReference type="AlphaFoldDB" id="C9ZK88"/>
<dbReference type="EMBL" id="FN554966">
    <property type="protein sequence ID" value="CBH09852.1"/>
    <property type="molecule type" value="Genomic_DNA"/>
</dbReference>
<feature type="region of interest" description="Disordered" evidence="2">
    <location>
        <begin position="207"/>
        <end position="233"/>
    </location>
</feature>
<evidence type="ECO:0000256" key="2">
    <source>
        <dbReference type="SAM" id="MobiDB-lite"/>
    </source>
</evidence>
<feature type="region of interest" description="Disordered" evidence="2">
    <location>
        <begin position="126"/>
        <end position="161"/>
    </location>
</feature>
<evidence type="ECO:0000256" key="1">
    <source>
        <dbReference type="SAM" id="Coils"/>
    </source>
</evidence>
<feature type="compositionally biased region" description="Polar residues" evidence="2">
    <location>
        <begin position="135"/>
        <end position="161"/>
    </location>
</feature>
<sequence>MSTGAELLSKALQLQHTRCETYRLWDAKFHCALGGALSASDFETAVNNSIIAAFRCVSLSFRELQCLCRDSTDDACRFLCVWIDELQELEQRHYNISVQFAQLVVQHCTALPLHSTTSQTDMCQTAANEEAENSGVENGSKEVQGTADVSENEKSTVANGERNNSSEVICASLHDRQLCELQRIIPLQAQSVLNYVTCRDDFFPSSSDDECEGDQTGGDGCTSNGADSEPGDLLVPFHHKSGVVATYSPGEVKKRCATFNAAVMPLWRSKLRLRQQLQEKMDELQEEITSASSVFP</sequence>
<organism evidence="3 4">
    <name type="scientific">Trypanosoma brucei gambiense (strain MHOM/CI/86/DAL972)</name>
    <dbReference type="NCBI Taxonomy" id="679716"/>
    <lineage>
        <taxon>Eukaryota</taxon>
        <taxon>Discoba</taxon>
        <taxon>Euglenozoa</taxon>
        <taxon>Kinetoplastea</taxon>
        <taxon>Metakinetoplastina</taxon>
        <taxon>Trypanosomatida</taxon>
        <taxon>Trypanosomatidae</taxon>
        <taxon>Trypanosoma</taxon>
    </lineage>
</organism>
<dbReference type="VEuPathDB" id="TriTrypDB:Tbg972.3.1900"/>
<dbReference type="GeneID" id="23858964"/>
<dbReference type="OrthoDB" id="272743at2759"/>
<dbReference type="RefSeq" id="XP_011772145.1">
    <property type="nucleotide sequence ID" value="XM_011773843.1"/>
</dbReference>
<dbReference type="KEGG" id="tbg:TbgDal_III1900"/>
<accession>C9ZK88</accession>
<evidence type="ECO:0000313" key="4">
    <source>
        <dbReference type="Proteomes" id="UP000002316"/>
    </source>
</evidence>
<proteinExistence type="predicted"/>
<evidence type="ECO:0000313" key="3">
    <source>
        <dbReference type="EMBL" id="CBH09852.1"/>
    </source>
</evidence>
<dbReference type="Proteomes" id="UP000002316">
    <property type="component" value="Chromosome 3"/>
</dbReference>
<reference evidence="4" key="1">
    <citation type="journal article" date="2010" name="PLoS Negl. Trop. Dis.">
        <title>The genome sequence of Trypanosoma brucei gambiense, causative agent of chronic human african trypanosomiasis.</title>
        <authorList>
            <person name="Jackson A.P."/>
            <person name="Sanders M."/>
            <person name="Berry A."/>
            <person name="McQuillan J."/>
            <person name="Aslett M.A."/>
            <person name="Quail M.A."/>
            <person name="Chukualim B."/>
            <person name="Capewell P."/>
            <person name="MacLeod A."/>
            <person name="Melville S.E."/>
            <person name="Gibson W."/>
            <person name="Barry J.D."/>
            <person name="Berriman M."/>
            <person name="Hertz-Fowler C."/>
        </authorList>
    </citation>
    <scope>NUCLEOTIDE SEQUENCE [LARGE SCALE GENOMIC DNA]</scope>
    <source>
        <strain evidence="4">MHOM/CI/86/DAL972</strain>
    </source>
</reference>
<name>C9ZK88_TRYB9</name>
<keyword evidence="1" id="KW-0175">Coiled coil</keyword>